<evidence type="ECO:0000256" key="6">
    <source>
        <dbReference type="ARBA" id="ARBA00022857"/>
    </source>
</evidence>
<dbReference type="SUPFAM" id="SSF51735">
    <property type="entry name" value="NAD(P)-binding Rossmann-fold domains"/>
    <property type="match status" value="1"/>
</dbReference>
<dbReference type="HAMAP" id="MF_01576">
    <property type="entry name" value="THF_DHG_CYH"/>
    <property type="match status" value="1"/>
</dbReference>
<dbReference type="GO" id="GO:0005829">
    <property type="term" value="C:cytosol"/>
    <property type="evidence" value="ECO:0007669"/>
    <property type="project" value="TreeGrafter"/>
</dbReference>
<keyword evidence="7 11" id="KW-0560">Oxidoreductase</keyword>
<dbReference type="GO" id="GO:0004477">
    <property type="term" value="F:methenyltetrahydrofolate cyclohydrolase activity"/>
    <property type="evidence" value="ECO:0007669"/>
    <property type="project" value="UniProtKB-UniRule"/>
</dbReference>
<dbReference type="GO" id="GO:0000105">
    <property type="term" value="P:L-histidine biosynthetic process"/>
    <property type="evidence" value="ECO:0007669"/>
    <property type="project" value="UniProtKB-KW"/>
</dbReference>
<comment type="similarity">
    <text evidence="11">Belongs to the tetrahydrofolate dehydrogenase/cyclohydrolase family.</text>
</comment>
<organism evidence="14 15">
    <name type="scientific">Peptoniphilus lacrimalis</name>
    <dbReference type="NCBI Taxonomy" id="33031"/>
    <lineage>
        <taxon>Bacteria</taxon>
        <taxon>Bacillati</taxon>
        <taxon>Bacillota</taxon>
        <taxon>Tissierellia</taxon>
        <taxon>Tissierellales</taxon>
        <taxon>Peptoniphilaceae</taxon>
        <taxon>Peptoniphilus</taxon>
    </lineage>
</organism>
<evidence type="ECO:0000256" key="9">
    <source>
        <dbReference type="ARBA" id="ARBA00023167"/>
    </source>
</evidence>
<sequence length="284" mass="31957">MRMKKRKGIKNMTKILTSKDLRKRLKEKLLEKIENLNEKPVLAIIRLGQRPEDLSYEKGLTKTSKELSIPVDIYKLEVQTKTSQLISLIEKLNEDKKVKGILIFRPLPKHIDEKEVALAISPQKDLDCINPINKAKIYDGDVNGFIPLSPKAAVMLMEDYGYNLAKRALIINRSQVVGKPLAMLLLNRNATVTIAHSKTENIKELIKKSDYVFTAMGKMKSLDRSFFTEKSIIIDLSIGIDENGKLCGDIAQEDVNDFVQAYTPVPGGVGSLTNLLLLESLIHE</sequence>
<dbReference type="Pfam" id="PF00763">
    <property type="entry name" value="THF_DHG_CYH"/>
    <property type="match status" value="1"/>
</dbReference>
<evidence type="ECO:0000256" key="7">
    <source>
        <dbReference type="ARBA" id="ARBA00023002"/>
    </source>
</evidence>
<dbReference type="PANTHER" id="PTHR48099:SF5">
    <property type="entry name" value="C-1-TETRAHYDROFOLATE SYNTHASE, CYTOPLASMIC"/>
    <property type="match status" value="1"/>
</dbReference>
<dbReference type="InterPro" id="IPR020631">
    <property type="entry name" value="THF_DH/CycHdrlase_NAD-bd_dom"/>
</dbReference>
<dbReference type="GO" id="GO:0006164">
    <property type="term" value="P:purine nucleotide biosynthetic process"/>
    <property type="evidence" value="ECO:0007669"/>
    <property type="project" value="UniProtKB-KW"/>
</dbReference>
<dbReference type="Gene3D" id="3.40.50.720">
    <property type="entry name" value="NAD(P)-binding Rossmann-like Domain"/>
    <property type="match status" value="1"/>
</dbReference>
<dbReference type="Proteomes" id="UP000255517">
    <property type="component" value="Unassembled WGS sequence"/>
</dbReference>
<dbReference type="Pfam" id="PF02882">
    <property type="entry name" value="THF_DHG_CYH_C"/>
    <property type="match status" value="1"/>
</dbReference>
<feature type="domain" description="Tetrahydrofolate dehydrogenase/cyclohydrolase NAD(P)-binding" evidence="13">
    <location>
        <begin position="147"/>
        <end position="282"/>
    </location>
</feature>
<dbReference type="STRING" id="1122949.GCA_000378725_00785"/>
<comment type="caution">
    <text evidence="11">Lacks conserved residue(s) required for the propagation of feature annotation.</text>
</comment>
<evidence type="ECO:0000256" key="4">
    <source>
        <dbReference type="ARBA" id="ARBA00022755"/>
    </source>
</evidence>
<evidence type="ECO:0000256" key="8">
    <source>
        <dbReference type="ARBA" id="ARBA00023102"/>
    </source>
</evidence>
<dbReference type="AlphaFoldDB" id="A0A379C3Z5"/>
<evidence type="ECO:0000256" key="1">
    <source>
        <dbReference type="ARBA" id="ARBA00004777"/>
    </source>
</evidence>
<dbReference type="GO" id="GO:0009086">
    <property type="term" value="P:methionine biosynthetic process"/>
    <property type="evidence" value="ECO:0007669"/>
    <property type="project" value="UniProtKB-KW"/>
</dbReference>
<dbReference type="EC" id="3.5.4.9" evidence="11"/>
<dbReference type="PANTHER" id="PTHR48099">
    <property type="entry name" value="C-1-TETRAHYDROFOLATE SYNTHASE, CYTOPLASMIC-RELATED"/>
    <property type="match status" value="1"/>
</dbReference>
<dbReference type="UniPathway" id="UPA00193"/>
<dbReference type="InterPro" id="IPR046346">
    <property type="entry name" value="Aminoacid_DH-like_N_sf"/>
</dbReference>
<keyword evidence="3 11" id="KW-0028">Amino-acid biosynthesis</keyword>
<evidence type="ECO:0000259" key="13">
    <source>
        <dbReference type="Pfam" id="PF02882"/>
    </source>
</evidence>
<keyword evidence="8 11" id="KW-0368">Histidine biosynthesis</keyword>
<dbReference type="PRINTS" id="PR00085">
    <property type="entry name" value="THFDHDRGNASE"/>
</dbReference>
<keyword evidence="2 11" id="KW-0554">One-carbon metabolism</keyword>
<comment type="function">
    <text evidence="11">Catalyzes the oxidation of 5,10-methylenetetrahydrofolate to 5,10-methenyltetrahydrofolate and then the hydrolysis of 5,10-methenyltetrahydrofolate to 10-formyltetrahydrofolate.</text>
</comment>
<feature type="binding site" evidence="11">
    <location>
        <begin position="172"/>
        <end position="174"/>
    </location>
    <ligand>
        <name>NADP(+)</name>
        <dbReference type="ChEBI" id="CHEBI:58349"/>
    </ligand>
</feature>
<comment type="subunit">
    <text evidence="11">Homodimer.</text>
</comment>
<evidence type="ECO:0000256" key="11">
    <source>
        <dbReference type="HAMAP-Rule" id="MF_01576"/>
    </source>
</evidence>
<feature type="binding site" evidence="11">
    <location>
        <position position="238"/>
    </location>
    <ligand>
        <name>NADP(+)</name>
        <dbReference type="ChEBI" id="CHEBI:58349"/>
    </ligand>
</feature>
<dbReference type="GO" id="GO:0035999">
    <property type="term" value="P:tetrahydrofolate interconversion"/>
    <property type="evidence" value="ECO:0007669"/>
    <property type="project" value="UniProtKB-UniRule"/>
</dbReference>
<evidence type="ECO:0000256" key="10">
    <source>
        <dbReference type="ARBA" id="ARBA00023268"/>
    </source>
</evidence>
<evidence type="ECO:0000256" key="2">
    <source>
        <dbReference type="ARBA" id="ARBA00022563"/>
    </source>
</evidence>
<comment type="catalytic activity">
    <reaction evidence="11">
        <text>(6R)-5,10-methenyltetrahydrofolate + H2O = (6R)-10-formyltetrahydrofolate + H(+)</text>
        <dbReference type="Rhea" id="RHEA:23700"/>
        <dbReference type="ChEBI" id="CHEBI:15377"/>
        <dbReference type="ChEBI" id="CHEBI:15378"/>
        <dbReference type="ChEBI" id="CHEBI:57455"/>
        <dbReference type="ChEBI" id="CHEBI:195366"/>
        <dbReference type="EC" id="3.5.4.9"/>
    </reaction>
</comment>
<keyword evidence="10 11" id="KW-0511">Multifunctional enzyme</keyword>
<comment type="catalytic activity">
    <reaction evidence="11">
        <text>(6R)-5,10-methylene-5,6,7,8-tetrahydrofolate + NADP(+) = (6R)-5,10-methenyltetrahydrofolate + NADPH</text>
        <dbReference type="Rhea" id="RHEA:22812"/>
        <dbReference type="ChEBI" id="CHEBI:15636"/>
        <dbReference type="ChEBI" id="CHEBI:57455"/>
        <dbReference type="ChEBI" id="CHEBI:57783"/>
        <dbReference type="ChEBI" id="CHEBI:58349"/>
        <dbReference type="EC" id="1.5.1.5"/>
    </reaction>
</comment>
<dbReference type="InterPro" id="IPR000672">
    <property type="entry name" value="THF_DH/CycHdrlase"/>
</dbReference>
<dbReference type="InterPro" id="IPR020630">
    <property type="entry name" value="THF_DH/CycHdrlase_cat_dom"/>
</dbReference>
<evidence type="ECO:0000313" key="15">
    <source>
        <dbReference type="Proteomes" id="UP000255517"/>
    </source>
</evidence>
<gene>
    <name evidence="11 14" type="primary">folD</name>
    <name evidence="14" type="ORF">NCTC13149_00216</name>
</gene>
<dbReference type="GO" id="GO:0004488">
    <property type="term" value="F:methylenetetrahydrofolate dehydrogenase (NADP+) activity"/>
    <property type="evidence" value="ECO:0007669"/>
    <property type="project" value="UniProtKB-UniRule"/>
</dbReference>
<keyword evidence="5 11" id="KW-0378">Hydrolase</keyword>
<keyword evidence="9 11" id="KW-0486">Methionine biosynthesis</keyword>
<proteinExistence type="inferred from homology"/>
<keyword evidence="4 11" id="KW-0658">Purine biosynthesis</keyword>
<accession>A0A379C3Z5</accession>
<evidence type="ECO:0000256" key="3">
    <source>
        <dbReference type="ARBA" id="ARBA00022605"/>
    </source>
</evidence>
<evidence type="ECO:0000256" key="5">
    <source>
        <dbReference type="ARBA" id="ARBA00022801"/>
    </source>
</evidence>
<evidence type="ECO:0000313" key="14">
    <source>
        <dbReference type="EMBL" id="SUB56445.1"/>
    </source>
</evidence>
<dbReference type="InterPro" id="IPR036291">
    <property type="entry name" value="NAD(P)-bd_dom_sf"/>
</dbReference>
<feature type="domain" description="Tetrahydrofolate dehydrogenase/cyclohydrolase catalytic" evidence="12">
    <location>
        <begin position="17"/>
        <end position="127"/>
    </location>
</feature>
<reference evidence="14 15" key="1">
    <citation type="submission" date="2018-06" db="EMBL/GenBank/DDBJ databases">
        <authorList>
            <consortium name="Pathogen Informatics"/>
            <person name="Doyle S."/>
        </authorList>
    </citation>
    <scope>NUCLEOTIDE SEQUENCE [LARGE SCALE GENOMIC DNA]</scope>
    <source>
        <strain evidence="14 15">NCTC13149</strain>
    </source>
</reference>
<name>A0A379C3Z5_9FIRM</name>
<dbReference type="OrthoDB" id="9803580at2"/>
<dbReference type="SUPFAM" id="SSF53223">
    <property type="entry name" value="Aminoacid dehydrogenase-like, N-terminal domain"/>
    <property type="match status" value="1"/>
</dbReference>
<dbReference type="EMBL" id="UGSZ01000001">
    <property type="protein sequence ID" value="SUB56445.1"/>
    <property type="molecule type" value="Genomic_DNA"/>
</dbReference>
<keyword evidence="6 11" id="KW-0521">NADP</keyword>
<evidence type="ECO:0000259" key="12">
    <source>
        <dbReference type="Pfam" id="PF00763"/>
    </source>
</evidence>
<dbReference type="EC" id="1.5.1.5" evidence="11"/>
<protein>
    <recommendedName>
        <fullName evidence="11">Bifunctional protein FolD</fullName>
    </recommendedName>
    <domain>
        <recommendedName>
            <fullName evidence="11">Methylenetetrahydrofolate dehydrogenase</fullName>
            <ecNumber evidence="11">1.5.1.5</ecNumber>
        </recommendedName>
    </domain>
    <domain>
        <recommendedName>
            <fullName evidence="11">Methenyltetrahydrofolate cyclohydrolase</fullName>
            <ecNumber evidence="11">3.5.4.9</ecNumber>
        </recommendedName>
    </domain>
</protein>
<dbReference type="Gene3D" id="3.40.50.10860">
    <property type="entry name" value="Leucine Dehydrogenase, chain A, domain 1"/>
    <property type="match status" value="1"/>
</dbReference>
<comment type="pathway">
    <text evidence="1 11">One-carbon metabolism; tetrahydrofolate interconversion.</text>
</comment>